<sequence length="505" mass="53335">MGDLPSLFANAALGLETAFLPQNLLWCLTGVALGTFIGVIPGVGALAAISMLFPLTFHLAPTSALIMLAGIWYGTAYGGSTAAILLNVPGTPSSAVSCLDGYPMSKQGRGGIALLMTALASFVGGSIGILIMMFFSPVIVDYAMKFGEAEYFALMLLALIAASTVSFGSTAKSLAMVAFGVLLGTVGLDHYTAVARFDFGSLSLYEGISLVGLAMGLFGVAEVAANVGVVATGDVDRKSFGLRAMVPTRDDLRRSWAPVLRGSGIGAFFGALPGVGPAVAAFVSYAVEKRIAKEPGRFGNGAIEGIVSPEASNNAADQTAFIPTMTLGLPGSPSMAIMLGALMIQGIAPGPTLMREHPDLFWGLVMSFWIGNVLLLVLNIPLVGIWIRMLMIPYRIMFPSILAFICIGIYTVNMNTFDVWLVAFFGGLGFLMRVLGFSPAPLILGFVLGPMMEEHFRRAMIIARGDFTVFLDRPLSAAILAATCLLLLWRGWQILQPRLRPAPAE</sequence>
<feature type="transmembrane region" description="Helical" evidence="1">
    <location>
        <begin position="394"/>
        <end position="413"/>
    </location>
</feature>
<dbReference type="PANTHER" id="PTHR35342">
    <property type="entry name" value="TRICARBOXYLIC TRANSPORT PROTEIN"/>
    <property type="match status" value="1"/>
</dbReference>
<comment type="caution">
    <text evidence="3">The sequence shown here is derived from an EMBL/GenBank/DDBJ whole genome shotgun (WGS) entry which is preliminary data.</text>
</comment>
<keyword evidence="4" id="KW-1185">Reference proteome</keyword>
<feature type="transmembrane region" description="Helical" evidence="1">
    <location>
        <begin position="419"/>
        <end position="449"/>
    </location>
</feature>
<gene>
    <name evidence="3" type="ORF">E4O86_21525</name>
</gene>
<evidence type="ECO:0000313" key="3">
    <source>
        <dbReference type="EMBL" id="MYZ50294.1"/>
    </source>
</evidence>
<feature type="transmembrane region" description="Helical" evidence="1">
    <location>
        <begin position="151"/>
        <end position="168"/>
    </location>
</feature>
<feature type="transmembrane region" description="Helical" evidence="1">
    <location>
        <begin position="112"/>
        <end position="139"/>
    </location>
</feature>
<feature type="transmembrane region" description="Helical" evidence="1">
    <location>
        <begin position="207"/>
        <end position="231"/>
    </location>
</feature>
<keyword evidence="1" id="KW-0812">Transmembrane</keyword>
<feature type="transmembrane region" description="Helical" evidence="1">
    <location>
        <begin position="65"/>
        <end position="86"/>
    </location>
</feature>
<keyword evidence="1" id="KW-1133">Transmembrane helix</keyword>
<evidence type="ECO:0000259" key="2">
    <source>
        <dbReference type="Pfam" id="PF01970"/>
    </source>
</evidence>
<keyword evidence="1" id="KW-0472">Membrane</keyword>
<dbReference type="InterPro" id="IPR002823">
    <property type="entry name" value="DUF112_TM"/>
</dbReference>
<feature type="transmembrane region" description="Helical" evidence="1">
    <location>
        <begin position="360"/>
        <end position="387"/>
    </location>
</feature>
<name>A0A964T9K2_9HYPH</name>
<dbReference type="PANTHER" id="PTHR35342:SF5">
    <property type="entry name" value="TRICARBOXYLIC TRANSPORT PROTEIN"/>
    <property type="match status" value="1"/>
</dbReference>
<dbReference type="Pfam" id="PF01970">
    <property type="entry name" value="TctA"/>
    <property type="match status" value="1"/>
</dbReference>
<feature type="domain" description="DUF112" evidence="2">
    <location>
        <begin position="24"/>
        <end position="444"/>
    </location>
</feature>
<proteinExistence type="predicted"/>
<evidence type="ECO:0000256" key="1">
    <source>
        <dbReference type="SAM" id="Phobius"/>
    </source>
</evidence>
<protein>
    <submittedName>
        <fullName evidence="3">Tripartite tricarboxylate transporter permease</fullName>
    </submittedName>
</protein>
<dbReference type="OrthoDB" id="9806425at2"/>
<dbReference type="EMBL" id="SPKJ01000146">
    <property type="protein sequence ID" value="MYZ50294.1"/>
    <property type="molecule type" value="Genomic_DNA"/>
</dbReference>
<feature type="transmembrane region" description="Helical" evidence="1">
    <location>
        <begin position="470"/>
        <end position="489"/>
    </location>
</feature>
<accession>A0A964T9K2</accession>
<feature type="transmembrane region" description="Helical" evidence="1">
    <location>
        <begin position="23"/>
        <end position="53"/>
    </location>
</feature>
<feature type="transmembrane region" description="Helical" evidence="1">
    <location>
        <begin position="174"/>
        <end position="195"/>
    </location>
</feature>
<dbReference type="AlphaFoldDB" id="A0A964T9K2"/>
<evidence type="ECO:0000313" key="4">
    <source>
        <dbReference type="Proteomes" id="UP000773614"/>
    </source>
</evidence>
<reference evidence="3" key="1">
    <citation type="submission" date="2019-03" db="EMBL/GenBank/DDBJ databases">
        <title>Afifella sp. nov., isolated from activated sludge.</title>
        <authorList>
            <person name="Li Q."/>
            <person name="Liu Y."/>
        </authorList>
    </citation>
    <scope>NUCLEOTIDE SEQUENCE</scope>
    <source>
        <strain evidence="3">L72</strain>
    </source>
</reference>
<dbReference type="Proteomes" id="UP000773614">
    <property type="component" value="Unassembled WGS sequence"/>
</dbReference>
<feature type="transmembrane region" description="Helical" evidence="1">
    <location>
        <begin position="265"/>
        <end position="287"/>
    </location>
</feature>
<feature type="transmembrane region" description="Helical" evidence="1">
    <location>
        <begin position="327"/>
        <end position="348"/>
    </location>
</feature>
<organism evidence="3 4">
    <name type="scientific">Propylenella binzhouense</name>
    <dbReference type="NCBI Taxonomy" id="2555902"/>
    <lineage>
        <taxon>Bacteria</taxon>
        <taxon>Pseudomonadati</taxon>
        <taxon>Pseudomonadota</taxon>
        <taxon>Alphaproteobacteria</taxon>
        <taxon>Hyphomicrobiales</taxon>
        <taxon>Propylenellaceae</taxon>
        <taxon>Propylenella</taxon>
    </lineage>
</organism>
<dbReference type="RefSeq" id="WP_161142617.1">
    <property type="nucleotide sequence ID" value="NZ_SPKJ01000146.1"/>
</dbReference>